<keyword evidence="1" id="KW-0812">Transmembrane</keyword>
<evidence type="ECO:0000259" key="2">
    <source>
        <dbReference type="Pfam" id="PF13248"/>
    </source>
</evidence>
<protein>
    <recommendedName>
        <fullName evidence="2">Putative zinc-ribbon domain-containing protein</fullName>
    </recommendedName>
</protein>
<evidence type="ECO:0000313" key="4">
    <source>
        <dbReference type="EMBL" id="SYX87701.1"/>
    </source>
</evidence>
<sequence>MKKCPYCAEEIQDEAIKCKHCGSMLSDGEMHIEHVTGIQKKPANSKSKLISYTIFSLLGVLIICAALIFMMIDSSGPGDIARDFVIKVKDGKYSEAQKHMTADAKGEYSIPYLQKLHDQFIDGQTYTGTERLTMTGDKAIQIIEITGFKAKVTSKPIYLEKTFWGWKIVDIN</sequence>
<reference evidence="3" key="1">
    <citation type="submission" date="2018-08" db="EMBL/GenBank/DDBJ databases">
        <authorList>
            <person name="Ferrada E.E."/>
            <person name="Latorre B.A."/>
        </authorList>
    </citation>
    <scope>NUCLEOTIDE SEQUENCE</scope>
    <source>
        <strain evidence="3">Paenibacillus B-LR1</strain>
    </source>
</reference>
<feature type="domain" description="Putative zinc-ribbon" evidence="2">
    <location>
        <begin position="1"/>
        <end position="23"/>
    </location>
</feature>
<dbReference type="Pfam" id="PF13248">
    <property type="entry name" value="Zn_ribbon_3"/>
    <property type="match status" value="1"/>
</dbReference>
<keyword evidence="1" id="KW-0472">Membrane</keyword>
<feature type="transmembrane region" description="Helical" evidence="1">
    <location>
        <begin position="49"/>
        <end position="72"/>
    </location>
</feature>
<dbReference type="InterPro" id="IPR059113">
    <property type="entry name" value="Znf_ribbon"/>
</dbReference>
<accession>A0A383RFS7</accession>
<evidence type="ECO:0000256" key="1">
    <source>
        <dbReference type="SAM" id="Phobius"/>
    </source>
</evidence>
<dbReference type="AlphaFoldDB" id="A0A383RFS7"/>
<dbReference type="EMBL" id="LS992241">
    <property type="protein sequence ID" value="SYX87701.1"/>
    <property type="molecule type" value="Genomic_DNA"/>
</dbReference>
<dbReference type="RefSeq" id="WP_172619365.1">
    <property type="nucleotide sequence ID" value="NZ_LS992241.1"/>
</dbReference>
<evidence type="ECO:0000313" key="3">
    <source>
        <dbReference type="EMBL" id="SYX85878.1"/>
    </source>
</evidence>
<evidence type="ECO:0000313" key="5">
    <source>
        <dbReference type="Proteomes" id="UP000304148"/>
    </source>
</evidence>
<dbReference type="Proteomes" id="UP000304148">
    <property type="component" value="Chromosome"/>
</dbReference>
<name>A0A383RFS7_PAEAL</name>
<dbReference type="EMBL" id="LS992241">
    <property type="protein sequence ID" value="SYX85878.1"/>
    <property type="molecule type" value="Genomic_DNA"/>
</dbReference>
<gene>
    <name evidence="3" type="ORF">PBLR_14300</name>
    <name evidence="4" type="ORF">PBLR_20045</name>
</gene>
<reference evidence="5" key="2">
    <citation type="submission" date="2018-08" db="EMBL/GenBank/DDBJ databases">
        <authorList>
            <person name="Chevrot R."/>
        </authorList>
    </citation>
    <scope>NUCLEOTIDE SEQUENCE [LARGE SCALE GENOMIC DNA]</scope>
</reference>
<proteinExistence type="predicted"/>
<organism evidence="3 5">
    <name type="scientific">Paenibacillus alvei</name>
    <name type="common">Bacillus alvei</name>
    <dbReference type="NCBI Taxonomy" id="44250"/>
    <lineage>
        <taxon>Bacteria</taxon>
        <taxon>Bacillati</taxon>
        <taxon>Bacillota</taxon>
        <taxon>Bacilli</taxon>
        <taxon>Bacillales</taxon>
        <taxon>Paenibacillaceae</taxon>
        <taxon>Paenibacillus</taxon>
    </lineage>
</organism>
<keyword evidence="1" id="KW-1133">Transmembrane helix</keyword>